<dbReference type="InterPro" id="IPR017938">
    <property type="entry name" value="Riboflavin_synthase-like_b-brl"/>
</dbReference>
<name>A0ABY6B352_9BURK</name>
<dbReference type="InterPro" id="IPR017927">
    <property type="entry name" value="FAD-bd_FR_type"/>
</dbReference>
<evidence type="ECO:0000256" key="2">
    <source>
        <dbReference type="SAM" id="MobiDB-lite"/>
    </source>
</evidence>
<dbReference type="PANTHER" id="PTHR30157:SF0">
    <property type="entry name" value="NADPH-DEPENDENT FERRIC-CHELATE REDUCTASE"/>
    <property type="match status" value="1"/>
</dbReference>
<dbReference type="SUPFAM" id="SSF63380">
    <property type="entry name" value="Riboflavin synthase domain-like"/>
    <property type="match status" value="1"/>
</dbReference>
<dbReference type="Pfam" id="PF04954">
    <property type="entry name" value="SIP"/>
    <property type="match status" value="1"/>
</dbReference>
<dbReference type="RefSeq" id="WP_261759434.1">
    <property type="nucleotide sequence ID" value="NZ_CP104562.2"/>
</dbReference>
<sequence>MAAPGDGPAPSHRAPAADPLSAVSRVKRVRHEIKRRELTVMRVESITPHFRRITLSGESLNDFISASFDDHIKLIFSADGETPVMRDYTPRRYDTSSRELVIEFAQHGDGPAAHWAAQAQPGQSLTVAGPRGSFIIPTDYDWHLLIGDETALPAVARRLEELPAGVRALVVLNVPASDRRPLETHAHVDLRWVDGDEALRSAIGDLTLPPGEGYAWCAGEASTVAAVRRMLVEDKGHDRHAIRASAYWKRGASNHHEALE</sequence>
<comment type="similarity">
    <text evidence="1">Belongs to the SIP oxidoreductase family.</text>
</comment>
<accession>A0ABY6B352</accession>
<dbReference type="Proteomes" id="UP001064933">
    <property type="component" value="Chromosome"/>
</dbReference>
<dbReference type="PROSITE" id="PS51384">
    <property type="entry name" value="FAD_FR"/>
    <property type="match status" value="1"/>
</dbReference>
<organism evidence="4 5">
    <name type="scientific">Roseateles amylovorans</name>
    <dbReference type="NCBI Taxonomy" id="2978473"/>
    <lineage>
        <taxon>Bacteria</taxon>
        <taxon>Pseudomonadati</taxon>
        <taxon>Pseudomonadota</taxon>
        <taxon>Betaproteobacteria</taxon>
        <taxon>Burkholderiales</taxon>
        <taxon>Sphaerotilaceae</taxon>
        <taxon>Roseateles</taxon>
    </lineage>
</organism>
<dbReference type="PANTHER" id="PTHR30157">
    <property type="entry name" value="FERRIC REDUCTASE, NADPH-DEPENDENT"/>
    <property type="match status" value="1"/>
</dbReference>
<dbReference type="InterPro" id="IPR039261">
    <property type="entry name" value="FNR_nucleotide-bd"/>
</dbReference>
<evidence type="ECO:0000259" key="3">
    <source>
        <dbReference type="PROSITE" id="PS51384"/>
    </source>
</evidence>
<dbReference type="EMBL" id="CP104562">
    <property type="protein sequence ID" value="UXH79614.1"/>
    <property type="molecule type" value="Genomic_DNA"/>
</dbReference>
<dbReference type="InterPro" id="IPR007037">
    <property type="entry name" value="SIP_rossman_dom"/>
</dbReference>
<proteinExistence type="inferred from homology"/>
<protein>
    <submittedName>
        <fullName evidence="4">Siderophore-interacting protein</fullName>
    </submittedName>
</protein>
<dbReference type="InterPro" id="IPR039374">
    <property type="entry name" value="SIP_fam"/>
</dbReference>
<dbReference type="Gene3D" id="3.40.50.80">
    <property type="entry name" value="Nucleotide-binding domain of ferredoxin-NADP reductase (FNR) module"/>
    <property type="match status" value="1"/>
</dbReference>
<feature type="domain" description="FAD-binding FR-type" evidence="3">
    <location>
        <begin position="33"/>
        <end position="137"/>
    </location>
</feature>
<feature type="region of interest" description="Disordered" evidence="2">
    <location>
        <begin position="1"/>
        <end position="21"/>
    </location>
</feature>
<reference evidence="4" key="1">
    <citation type="submission" date="2022-10" db="EMBL/GenBank/DDBJ databases">
        <title>Characterization and whole genome sequencing of a new Roseateles species, isolated from fresh water.</title>
        <authorList>
            <person name="Guliayeva D.Y."/>
            <person name="Akhremchuk A.E."/>
            <person name="Sikolenko M.A."/>
            <person name="Valentovich L.N."/>
            <person name="Sidarenka A.V."/>
        </authorList>
    </citation>
    <scope>NUCLEOTIDE SEQUENCE</scope>
    <source>
        <strain evidence="4">BIM B-1768</strain>
    </source>
</reference>
<dbReference type="InterPro" id="IPR013113">
    <property type="entry name" value="SIP_FAD-bd"/>
</dbReference>
<keyword evidence="5" id="KW-1185">Reference proteome</keyword>
<evidence type="ECO:0000256" key="1">
    <source>
        <dbReference type="ARBA" id="ARBA00035644"/>
    </source>
</evidence>
<dbReference type="Pfam" id="PF08021">
    <property type="entry name" value="FAD_binding_9"/>
    <property type="match status" value="1"/>
</dbReference>
<evidence type="ECO:0000313" key="5">
    <source>
        <dbReference type="Proteomes" id="UP001064933"/>
    </source>
</evidence>
<dbReference type="Gene3D" id="2.40.30.10">
    <property type="entry name" value="Translation factors"/>
    <property type="match status" value="1"/>
</dbReference>
<evidence type="ECO:0000313" key="4">
    <source>
        <dbReference type="EMBL" id="UXH79614.1"/>
    </source>
</evidence>
<gene>
    <name evidence="4" type="ORF">N4261_06770</name>
</gene>
<dbReference type="CDD" id="cd06193">
    <property type="entry name" value="siderophore_interacting"/>
    <property type="match status" value="1"/>
</dbReference>